<sequence length="202" mass="23307">MLKFRDYVTDRATLFVFDIDDTMFHTTAKVKVVRNGKIVKILDTSEFNTYTLGPDEHYDFSEFHDAKKFHDESVPIEKMLETVKKIHALVRKDPNSRVIINTARADFDDKVTFLNTFRKYGINIDGIHVERAGNIPGKEAPASKKVSILKRYIDLLKFKKVVMYDDSKSNLKALLSMKNEFPDVRFVAYHAQPDGSIKHYGV</sequence>
<protein>
    <submittedName>
        <fullName evidence="1">Uncharacterized protein</fullName>
    </submittedName>
</protein>
<dbReference type="EMBL" id="LR796247">
    <property type="protein sequence ID" value="CAB4131666.1"/>
    <property type="molecule type" value="Genomic_DNA"/>
</dbReference>
<proteinExistence type="predicted"/>
<gene>
    <name evidence="1" type="ORF">UFOVP132_200</name>
</gene>
<dbReference type="Gene3D" id="3.40.50.1000">
    <property type="entry name" value="HAD superfamily/HAD-like"/>
    <property type="match status" value="1"/>
</dbReference>
<dbReference type="SUPFAM" id="SSF56784">
    <property type="entry name" value="HAD-like"/>
    <property type="match status" value="1"/>
</dbReference>
<reference evidence="1" key="1">
    <citation type="submission" date="2020-04" db="EMBL/GenBank/DDBJ databases">
        <authorList>
            <person name="Chiriac C."/>
            <person name="Salcher M."/>
            <person name="Ghai R."/>
            <person name="Kavagutti S V."/>
        </authorList>
    </citation>
    <scope>NUCLEOTIDE SEQUENCE</scope>
</reference>
<accession>A0A6J5LEQ3</accession>
<dbReference type="InterPro" id="IPR023214">
    <property type="entry name" value="HAD_sf"/>
</dbReference>
<organism evidence="1">
    <name type="scientific">uncultured Caudovirales phage</name>
    <dbReference type="NCBI Taxonomy" id="2100421"/>
    <lineage>
        <taxon>Viruses</taxon>
        <taxon>Duplodnaviria</taxon>
        <taxon>Heunggongvirae</taxon>
        <taxon>Uroviricota</taxon>
        <taxon>Caudoviricetes</taxon>
        <taxon>Peduoviridae</taxon>
        <taxon>Maltschvirus</taxon>
        <taxon>Maltschvirus maltsch</taxon>
    </lineage>
</organism>
<evidence type="ECO:0000313" key="1">
    <source>
        <dbReference type="EMBL" id="CAB4131666.1"/>
    </source>
</evidence>
<name>A0A6J5LEQ3_9CAUD</name>
<dbReference type="InterPro" id="IPR036412">
    <property type="entry name" value="HAD-like_sf"/>
</dbReference>